<dbReference type="Gene3D" id="1.20.1230.10">
    <property type="entry name" value="Phospholipase C beta, distal C-terminal domain"/>
    <property type="match status" value="1"/>
</dbReference>
<dbReference type="GO" id="GO:0004435">
    <property type="term" value="F:phosphatidylinositol-4,5-bisphosphate phospholipase C activity"/>
    <property type="evidence" value="ECO:0007669"/>
    <property type="project" value="UniProtKB-EC"/>
</dbReference>
<evidence type="ECO:0000313" key="3">
    <source>
        <dbReference type="Proteomes" id="UP000675881"/>
    </source>
</evidence>
<organism evidence="2 3">
    <name type="scientific">Lepeophtheirus salmonis</name>
    <name type="common">Salmon louse</name>
    <name type="synonym">Caligus salmonis</name>
    <dbReference type="NCBI Taxonomy" id="72036"/>
    <lineage>
        <taxon>Eukaryota</taxon>
        <taxon>Metazoa</taxon>
        <taxon>Ecdysozoa</taxon>
        <taxon>Arthropoda</taxon>
        <taxon>Crustacea</taxon>
        <taxon>Multicrustacea</taxon>
        <taxon>Hexanauplia</taxon>
        <taxon>Copepoda</taxon>
        <taxon>Siphonostomatoida</taxon>
        <taxon>Caligidae</taxon>
        <taxon>Lepeophtheirus</taxon>
    </lineage>
</organism>
<feature type="compositionally biased region" description="Basic and acidic residues" evidence="1">
    <location>
        <begin position="39"/>
        <end position="54"/>
    </location>
</feature>
<feature type="compositionally biased region" description="Basic residues" evidence="1">
    <location>
        <begin position="78"/>
        <end position="87"/>
    </location>
</feature>
<feature type="region of interest" description="Disordered" evidence="1">
    <location>
        <begin position="202"/>
        <end position="239"/>
    </location>
</feature>
<keyword evidence="3" id="KW-1185">Reference proteome</keyword>
<evidence type="ECO:0000313" key="2">
    <source>
        <dbReference type="EMBL" id="CAF2915128.1"/>
    </source>
</evidence>
<keyword evidence="2" id="KW-0378">Hydrolase</keyword>
<evidence type="ECO:0000256" key="1">
    <source>
        <dbReference type="SAM" id="MobiDB-lite"/>
    </source>
</evidence>
<protein>
    <submittedName>
        <fullName evidence="2">PLCB</fullName>
        <ecNumber evidence="2">3.1.4.11</ecNumber>
    </submittedName>
</protein>
<dbReference type="AlphaFoldDB" id="A0A7R8CVX2"/>
<proteinExistence type="predicted"/>
<dbReference type="OrthoDB" id="269822at2759"/>
<name>A0A7R8CVX2_LEPSM</name>
<dbReference type="SUPFAM" id="SSF69989">
    <property type="entry name" value="C-terminal domain of PLC-beta"/>
    <property type="match status" value="1"/>
</dbReference>
<feature type="compositionally biased region" description="Basic and acidic residues" evidence="1">
    <location>
        <begin position="230"/>
        <end position="239"/>
    </location>
</feature>
<reference evidence="2" key="1">
    <citation type="submission" date="2021-02" db="EMBL/GenBank/DDBJ databases">
        <authorList>
            <person name="Bekaert M."/>
        </authorList>
    </citation>
    <scope>NUCLEOTIDE SEQUENCE</scope>
    <source>
        <strain evidence="2">IoA-00</strain>
    </source>
</reference>
<feature type="compositionally biased region" description="Basic and acidic residues" evidence="1">
    <location>
        <begin position="202"/>
        <end position="220"/>
    </location>
</feature>
<dbReference type="Proteomes" id="UP000675881">
    <property type="component" value="Chromosome 4"/>
</dbReference>
<dbReference type="EC" id="3.1.4.11" evidence="2"/>
<feature type="region of interest" description="Disordered" evidence="1">
    <location>
        <begin position="37"/>
        <end position="104"/>
    </location>
</feature>
<dbReference type="EMBL" id="HG994583">
    <property type="protein sequence ID" value="CAF2915128.1"/>
    <property type="molecule type" value="Genomic_DNA"/>
</dbReference>
<accession>A0A7R8CVX2</accession>
<dbReference type="InterPro" id="IPR042531">
    <property type="entry name" value="PLC-beta_C_sf"/>
</dbReference>
<gene>
    <name evidence="2" type="ORF">LSAA_9248</name>
</gene>
<sequence length="239" mass="27539">MDALCDPRAFLSAQEKRAEQMKALGIEEGDISADVIESTGDKRKNLERRVEQERRMRKKRRSWSFYPLPSRVSEQKKHSSNKPKNIKKKLDGLAKKHKKERDSLISSQIKTVEKIAKSKKRPFNPKRKKKNGLKCATVSVKKEEGETLKTQLGTQETVFKKVFETVRAAQCKTMDVFFEKETNDMKNNQAKVSVETAKEVQGDATLKTKADKDRRLREKNQGNTKTLHGRAKEHCHQTK</sequence>